<proteinExistence type="predicted"/>
<dbReference type="InterPro" id="IPR002831">
    <property type="entry name" value="Tscrpt_reg_TrmB_N"/>
</dbReference>
<protein>
    <submittedName>
        <fullName evidence="2">Transcriptional regulator, TrmB</fullName>
    </submittedName>
</protein>
<dbReference type="EMBL" id="VMGN01000004">
    <property type="protein sequence ID" value="TSC94886.1"/>
    <property type="molecule type" value="Genomic_DNA"/>
</dbReference>
<dbReference type="AlphaFoldDB" id="A0A554LPT2"/>
<dbReference type="InterPro" id="IPR036388">
    <property type="entry name" value="WH-like_DNA-bd_sf"/>
</dbReference>
<organism evidence="2 3">
    <name type="scientific">Candidatus Berkelbacteria bacterium Athens1014_28</name>
    <dbReference type="NCBI Taxonomy" id="2017145"/>
    <lineage>
        <taxon>Bacteria</taxon>
        <taxon>Candidatus Berkelbacteria</taxon>
    </lineage>
</organism>
<gene>
    <name evidence="2" type="ORF">Athens101428_92</name>
</gene>
<reference evidence="2 3" key="1">
    <citation type="submission" date="2017-07" db="EMBL/GenBank/DDBJ databases">
        <title>Mechanisms for carbon and nitrogen cycling indicate functional differentiation within the Candidate Phyla Radiation.</title>
        <authorList>
            <person name="Danczak R.E."/>
            <person name="Johnston M.D."/>
            <person name="Kenah C."/>
            <person name="Slattery M."/>
            <person name="Wrighton K.C."/>
            <person name="Wilkins M.J."/>
        </authorList>
    </citation>
    <scope>NUCLEOTIDE SEQUENCE [LARGE SCALE GENOMIC DNA]</scope>
    <source>
        <strain evidence="2">Athens1014_28</strain>
    </source>
</reference>
<dbReference type="InterPro" id="IPR036390">
    <property type="entry name" value="WH_DNA-bd_sf"/>
</dbReference>
<feature type="domain" description="Transcription regulator TrmB N-terminal" evidence="1">
    <location>
        <begin position="16"/>
        <end position="73"/>
    </location>
</feature>
<dbReference type="InterPro" id="IPR051797">
    <property type="entry name" value="TrmB-like"/>
</dbReference>
<dbReference type="SUPFAM" id="SSF46785">
    <property type="entry name" value="Winged helix' DNA-binding domain"/>
    <property type="match status" value="1"/>
</dbReference>
<name>A0A554LPT2_9BACT</name>
<dbReference type="PANTHER" id="PTHR34293:SF1">
    <property type="entry name" value="HTH-TYPE TRANSCRIPTIONAL REGULATOR TRMBL2"/>
    <property type="match status" value="1"/>
</dbReference>
<evidence type="ECO:0000313" key="3">
    <source>
        <dbReference type="Proteomes" id="UP000316495"/>
    </source>
</evidence>
<evidence type="ECO:0000313" key="2">
    <source>
        <dbReference type="EMBL" id="TSC94886.1"/>
    </source>
</evidence>
<comment type="caution">
    <text evidence="2">The sequence shown here is derived from an EMBL/GenBank/DDBJ whole genome shotgun (WGS) entry which is preliminary data.</text>
</comment>
<evidence type="ECO:0000259" key="1">
    <source>
        <dbReference type="Pfam" id="PF01978"/>
    </source>
</evidence>
<dbReference type="PANTHER" id="PTHR34293">
    <property type="entry name" value="HTH-TYPE TRANSCRIPTIONAL REGULATOR TRMBL2"/>
    <property type="match status" value="1"/>
</dbReference>
<sequence length="259" mass="29963">MLSKIQKKEVLSGLLQLGLTDKESLIYLSVMENSEASIPSISEGTELSRGTVYDIVEKLKIKGFVTEIKKGKKRRLISENPTGKLYALLDEKHHELQKSKKIVEDILPTINAIYLGDSFKPQIRVYEGEKGFKKVWNDIFSSKDKNFLSLARIETFIEFAGESFLEEIQKKKVRLGFSSRAINEDSQSAQKLQKIDLKHNRETRLAPKEFQFPSTEIIFGNKIAMFSTKEENIIVVIESRDFAETHRQYFEMMWKMLEK</sequence>
<dbReference type="Proteomes" id="UP000316495">
    <property type="component" value="Unassembled WGS sequence"/>
</dbReference>
<dbReference type="Pfam" id="PF01978">
    <property type="entry name" value="TrmB"/>
    <property type="match status" value="1"/>
</dbReference>
<dbReference type="Gene3D" id="1.10.10.10">
    <property type="entry name" value="Winged helix-like DNA-binding domain superfamily/Winged helix DNA-binding domain"/>
    <property type="match status" value="1"/>
</dbReference>
<accession>A0A554LPT2</accession>